<protein>
    <submittedName>
        <fullName evidence="1">Uncharacterized protein</fullName>
    </submittedName>
</protein>
<dbReference type="AlphaFoldDB" id="A0A4Y2AV64"/>
<dbReference type="OrthoDB" id="6434038at2759"/>
<name>A0A4Y2AV64_ARAVE</name>
<accession>A0A4Y2AV64</accession>
<proteinExistence type="predicted"/>
<keyword evidence="2" id="KW-1185">Reference proteome</keyword>
<organism evidence="1 2">
    <name type="scientific">Araneus ventricosus</name>
    <name type="common">Orbweaver spider</name>
    <name type="synonym">Epeira ventricosa</name>
    <dbReference type="NCBI Taxonomy" id="182803"/>
    <lineage>
        <taxon>Eukaryota</taxon>
        <taxon>Metazoa</taxon>
        <taxon>Ecdysozoa</taxon>
        <taxon>Arthropoda</taxon>
        <taxon>Chelicerata</taxon>
        <taxon>Arachnida</taxon>
        <taxon>Araneae</taxon>
        <taxon>Araneomorphae</taxon>
        <taxon>Entelegynae</taxon>
        <taxon>Araneoidea</taxon>
        <taxon>Araneidae</taxon>
        <taxon>Araneus</taxon>
    </lineage>
</organism>
<sequence length="107" mass="12135">MTRFQASNIPRRNFSKWRAISGRAPFRFVDHANRVISSLSRAPGDEVEFPFRLFGRCECESLEQKMSTCHAQHPVIIAAPAIVRGRNALEKIGLFFDRVPYAKQAGT</sequence>
<dbReference type="Proteomes" id="UP000499080">
    <property type="component" value="Unassembled WGS sequence"/>
</dbReference>
<evidence type="ECO:0000313" key="1">
    <source>
        <dbReference type="EMBL" id="GBL83618.1"/>
    </source>
</evidence>
<dbReference type="EMBL" id="BGPR01000033">
    <property type="protein sequence ID" value="GBL83618.1"/>
    <property type="molecule type" value="Genomic_DNA"/>
</dbReference>
<evidence type="ECO:0000313" key="2">
    <source>
        <dbReference type="Proteomes" id="UP000499080"/>
    </source>
</evidence>
<comment type="caution">
    <text evidence="1">The sequence shown here is derived from an EMBL/GenBank/DDBJ whole genome shotgun (WGS) entry which is preliminary data.</text>
</comment>
<gene>
    <name evidence="1" type="ORF">AVEN_196441_1</name>
</gene>
<reference evidence="1 2" key="1">
    <citation type="journal article" date="2019" name="Sci. Rep.">
        <title>Orb-weaving spider Araneus ventricosus genome elucidates the spidroin gene catalogue.</title>
        <authorList>
            <person name="Kono N."/>
            <person name="Nakamura H."/>
            <person name="Ohtoshi R."/>
            <person name="Moran D.A.P."/>
            <person name="Shinohara A."/>
            <person name="Yoshida Y."/>
            <person name="Fujiwara M."/>
            <person name="Mori M."/>
            <person name="Tomita M."/>
            <person name="Arakawa K."/>
        </authorList>
    </citation>
    <scope>NUCLEOTIDE SEQUENCE [LARGE SCALE GENOMIC DNA]</scope>
</reference>